<organism evidence="2 3">
    <name type="scientific">Alkalidesulfovibrio alkalitolerans DSM 16529</name>
    <dbReference type="NCBI Taxonomy" id="1121439"/>
    <lineage>
        <taxon>Bacteria</taxon>
        <taxon>Pseudomonadati</taxon>
        <taxon>Thermodesulfobacteriota</taxon>
        <taxon>Desulfovibrionia</taxon>
        <taxon>Desulfovibrionales</taxon>
        <taxon>Desulfovibrionaceae</taxon>
        <taxon>Alkalidesulfovibrio</taxon>
    </lineage>
</organism>
<feature type="domain" description="NAD-dependent epimerase/dehydratase" evidence="1">
    <location>
        <begin position="11"/>
        <end position="239"/>
    </location>
</feature>
<name>S7TCY6_9BACT</name>
<keyword evidence="3" id="KW-1185">Reference proteome</keyword>
<sequence>MSAAGAKLHMAVTGAAGFVGRAVCAELLARGHEVTALTRSADARTSGHLPEGVRERAVGDLAMPQGLAEALRGVSVVVHLAARVHRMREDASDPLAAHRAANRDLTLALAREAAAQGVRRLVFCSTVKVLGERTAPGRPFRDDDPPAPEDPYAVSKREAEEGLFAMDREGVIEAVAVRPTLVVGPGAGGNLARLAAAVARGLPLPLGLANNRRSLVSLPNLALALALAAEHEAAPGKAYLVRDDRDISTAELCRLLGEGMGRSARLLPVPPGLISFLARLAGKGAACGRLLGDLCVDDARIRAELGYTPLADLGESVRAMGRAFAAGGRS</sequence>
<dbReference type="InterPro" id="IPR051783">
    <property type="entry name" value="NAD(P)-dependent_oxidoreduct"/>
</dbReference>
<gene>
    <name evidence="2" type="ORF">dsat_2803</name>
</gene>
<dbReference type="GO" id="GO:0005737">
    <property type="term" value="C:cytoplasm"/>
    <property type="evidence" value="ECO:0007669"/>
    <property type="project" value="TreeGrafter"/>
</dbReference>
<proteinExistence type="predicted"/>
<dbReference type="SUPFAM" id="SSF51735">
    <property type="entry name" value="NAD(P)-binding Rossmann-fold domains"/>
    <property type="match status" value="1"/>
</dbReference>
<dbReference type="Proteomes" id="UP000014975">
    <property type="component" value="Unassembled WGS sequence"/>
</dbReference>
<evidence type="ECO:0000313" key="3">
    <source>
        <dbReference type="Proteomes" id="UP000014975"/>
    </source>
</evidence>
<comment type="caution">
    <text evidence="2">The sequence shown here is derived from an EMBL/GenBank/DDBJ whole genome shotgun (WGS) entry which is preliminary data.</text>
</comment>
<dbReference type="RefSeq" id="WP_020886687.1">
    <property type="nucleotide sequence ID" value="NZ_ATHI01000010.1"/>
</dbReference>
<evidence type="ECO:0000259" key="1">
    <source>
        <dbReference type="Pfam" id="PF01370"/>
    </source>
</evidence>
<dbReference type="InterPro" id="IPR036291">
    <property type="entry name" value="NAD(P)-bd_dom_sf"/>
</dbReference>
<dbReference type="InterPro" id="IPR001509">
    <property type="entry name" value="Epimerase_deHydtase"/>
</dbReference>
<dbReference type="EMBL" id="ATHI01000010">
    <property type="protein sequence ID" value="EPR34521.1"/>
    <property type="molecule type" value="Genomic_DNA"/>
</dbReference>
<dbReference type="GO" id="GO:0004029">
    <property type="term" value="F:aldehyde dehydrogenase (NAD+) activity"/>
    <property type="evidence" value="ECO:0007669"/>
    <property type="project" value="TreeGrafter"/>
</dbReference>
<dbReference type="Gene3D" id="3.40.50.720">
    <property type="entry name" value="NAD(P)-binding Rossmann-like Domain"/>
    <property type="match status" value="1"/>
</dbReference>
<accession>S7TCY6</accession>
<evidence type="ECO:0000313" key="2">
    <source>
        <dbReference type="EMBL" id="EPR34521.1"/>
    </source>
</evidence>
<dbReference type="Pfam" id="PF01370">
    <property type="entry name" value="Epimerase"/>
    <property type="match status" value="1"/>
</dbReference>
<dbReference type="AlphaFoldDB" id="S7TCY6"/>
<dbReference type="PANTHER" id="PTHR48079:SF6">
    <property type="entry name" value="NAD(P)-BINDING DOMAIN-CONTAINING PROTEIN-RELATED"/>
    <property type="match status" value="1"/>
</dbReference>
<dbReference type="PATRIC" id="fig|1121439.3.peg.1210"/>
<dbReference type="eggNOG" id="COG0451">
    <property type="taxonomic scope" value="Bacteria"/>
</dbReference>
<reference evidence="2 3" key="1">
    <citation type="journal article" date="2013" name="Genome Announc.">
        <title>Draft genome sequences for three mercury-methylating, sulfate-reducing bacteria.</title>
        <authorList>
            <person name="Brown S.D."/>
            <person name="Hurt R.A.Jr."/>
            <person name="Gilmour C.C."/>
            <person name="Elias D.A."/>
        </authorList>
    </citation>
    <scope>NUCLEOTIDE SEQUENCE [LARGE SCALE GENOMIC DNA]</scope>
    <source>
        <strain evidence="2 3">DSM 16529</strain>
    </source>
</reference>
<dbReference type="PANTHER" id="PTHR48079">
    <property type="entry name" value="PROTEIN YEEZ"/>
    <property type="match status" value="1"/>
</dbReference>
<dbReference type="STRING" id="1121439.dsat_2803"/>
<protein>
    <submittedName>
        <fullName evidence="2">NAD-dependent epimerase/dehydratase</fullName>
    </submittedName>
</protein>